<feature type="region of interest" description="Disordered" evidence="6">
    <location>
        <begin position="1"/>
        <end position="31"/>
    </location>
</feature>
<dbReference type="EMBL" id="KV918892">
    <property type="protein sequence ID" value="OSX75750.1"/>
    <property type="molecule type" value="Genomic_DNA"/>
</dbReference>
<feature type="region of interest" description="Disordered" evidence="6">
    <location>
        <begin position="45"/>
        <end position="70"/>
    </location>
</feature>
<dbReference type="EC" id="5.2.1.8" evidence="2 5"/>
<dbReference type="PROSITE" id="PS50059">
    <property type="entry name" value="FKBP_PPIASE"/>
    <property type="match status" value="1"/>
</dbReference>
<evidence type="ECO:0000256" key="4">
    <source>
        <dbReference type="ARBA" id="ARBA00023235"/>
    </source>
</evidence>
<dbReference type="Pfam" id="PF00254">
    <property type="entry name" value="FKBP_C"/>
    <property type="match status" value="1"/>
</dbReference>
<evidence type="ECO:0000256" key="1">
    <source>
        <dbReference type="ARBA" id="ARBA00000971"/>
    </source>
</evidence>
<gene>
    <name evidence="8" type="ORF">BU14_0223s0022</name>
</gene>
<dbReference type="Proteomes" id="UP000218209">
    <property type="component" value="Unassembled WGS sequence"/>
</dbReference>
<organism evidence="8 9">
    <name type="scientific">Porphyra umbilicalis</name>
    <name type="common">Purple laver</name>
    <name type="synonym">Red alga</name>
    <dbReference type="NCBI Taxonomy" id="2786"/>
    <lineage>
        <taxon>Eukaryota</taxon>
        <taxon>Rhodophyta</taxon>
        <taxon>Bangiophyceae</taxon>
        <taxon>Bangiales</taxon>
        <taxon>Bangiaceae</taxon>
        <taxon>Porphyra</taxon>
    </lineage>
</organism>
<keyword evidence="3 5" id="KW-0697">Rotamase</keyword>
<feature type="compositionally biased region" description="Low complexity" evidence="6">
    <location>
        <begin position="14"/>
        <end position="31"/>
    </location>
</feature>
<dbReference type="InterPro" id="IPR001179">
    <property type="entry name" value="PPIase_FKBP_dom"/>
</dbReference>
<keyword evidence="4 5" id="KW-0413">Isomerase</keyword>
<comment type="catalytic activity">
    <reaction evidence="1 5">
        <text>[protein]-peptidylproline (omega=180) = [protein]-peptidylproline (omega=0)</text>
        <dbReference type="Rhea" id="RHEA:16237"/>
        <dbReference type="Rhea" id="RHEA-COMP:10747"/>
        <dbReference type="Rhea" id="RHEA-COMP:10748"/>
        <dbReference type="ChEBI" id="CHEBI:83833"/>
        <dbReference type="ChEBI" id="CHEBI:83834"/>
        <dbReference type="EC" id="5.2.1.8"/>
    </reaction>
</comment>
<keyword evidence="9" id="KW-1185">Reference proteome</keyword>
<feature type="domain" description="PPIase FKBP-type" evidence="7">
    <location>
        <begin position="148"/>
        <end position="255"/>
    </location>
</feature>
<sequence length="300" mass="30665">MAFVPTVGVGSAGSRLRPLATRRPLRSSPSLHPILAPAALGVPPRAPLQAMGAEGSASASPPPPPPPLGRRALLTRLAAAAAGVVAATAAADTLGDPPRASAAPAVGPTVTNAAKDGSTPPETGFVTNSGLRYFDFAVGSGDRRPVWGDLLTVSYVLYTVSPEGDRLDIADSTYARKQHMLVHHGNGQTILGVEEALHGMRAGGRRRVVIPPSLGYTSSGLGPVPPRTTKRRALNKALNEGNGLVVFDLELVAVLPDTNDTGLYTDLTPAPADLAALWEKGRADTAAAAAAATKASPPQS</sequence>
<dbReference type="AlphaFoldDB" id="A0A1X6P4S4"/>
<protein>
    <recommendedName>
        <fullName evidence="2 5">peptidylprolyl isomerase</fullName>
        <ecNumber evidence="2 5">5.2.1.8</ecNumber>
    </recommendedName>
</protein>
<dbReference type="PANTHER" id="PTHR43811:SF19">
    <property type="entry name" value="39 KDA FK506-BINDING NUCLEAR PROTEIN"/>
    <property type="match status" value="1"/>
</dbReference>
<evidence type="ECO:0000313" key="9">
    <source>
        <dbReference type="Proteomes" id="UP000218209"/>
    </source>
</evidence>
<evidence type="ECO:0000256" key="3">
    <source>
        <dbReference type="ARBA" id="ARBA00023110"/>
    </source>
</evidence>
<reference evidence="8 9" key="1">
    <citation type="submission" date="2017-03" db="EMBL/GenBank/DDBJ databases">
        <title>WGS assembly of Porphyra umbilicalis.</title>
        <authorList>
            <person name="Brawley S.H."/>
            <person name="Blouin N.A."/>
            <person name="Ficko-Blean E."/>
            <person name="Wheeler G.L."/>
            <person name="Lohr M."/>
            <person name="Goodson H.V."/>
            <person name="Jenkins J.W."/>
            <person name="Blaby-Haas C.E."/>
            <person name="Helliwell K.E."/>
            <person name="Chan C."/>
            <person name="Marriage T."/>
            <person name="Bhattacharya D."/>
            <person name="Klein A.S."/>
            <person name="Badis Y."/>
            <person name="Brodie J."/>
            <person name="Cao Y."/>
            <person name="Collen J."/>
            <person name="Dittami S.M."/>
            <person name="Gachon C.M."/>
            <person name="Green B.R."/>
            <person name="Karpowicz S."/>
            <person name="Kim J.W."/>
            <person name="Kudahl U."/>
            <person name="Lin S."/>
            <person name="Michel G."/>
            <person name="Mittag M."/>
            <person name="Olson B.J."/>
            <person name="Pangilinan J."/>
            <person name="Peng Y."/>
            <person name="Qiu H."/>
            <person name="Shu S."/>
            <person name="Singer J.T."/>
            <person name="Smith A.G."/>
            <person name="Sprecher B.N."/>
            <person name="Wagner V."/>
            <person name="Wang W."/>
            <person name="Wang Z.-Y."/>
            <person name="Yan J."/>
            <person name="Yarish C."/>
            <person name="Zoeuner-Riek S."/>
            <person name="Zhuang Y."/>
            <person name="Zou Y."/>
            <person name="Lindquist E.A."/>
            <person name="Grimwood J."/>
            <person name="Barry K."/>
            <person name="Rokhsar D.S."/>
            <person name="Schmutz J."/>
            <person name="Stiller J.W."/>
            <person name="Grossman A.R."/>
            <person name="Prochnik S.E."/>
        </authorList>
    </citation>
    <scope>NUCLEOTIDE SEQUENCE [LARGE SCALE GENOMIC DNA]</scope>
    <source>
        <strain evidence="8">4086291</strain>
    </source>
</reference>
<name>A0A1X6P4S4_PORUM</name>
<accession>A0A1X6P4S4</accession>
<evidence type="ECO:0000256" key="2">
    <source>
        <dbReference type="ARBA" id="ARBA00013194"/>
    </source>
</evidence>
<dbReference type="GO" id="GO:0003755">
    <property type="term" value="F:peptidyl-prolyl cis-trans isomerase activity"/>
    <property type="evidence" value="ECO:0007669"/>
    <property type="project" value="UniProtKB-KW"/>
</dbReference>
<evidence type="ECO:0000313" key="8">
    <source>
        <dbReference type="EMBL" id="OSX75750.1"/>
    </source>
</evidence>
<evidence type="ECO:0000256" key="5">
    <source>
        <dbReference type="PROSITE-ProRule" id="PRU00277"/>
    </source>
</evidence>
<proteinExistence type="predicted"/>
<dbReference type="OrthoDB" id="1902587at2759"/>
<dbReference type="PANTHER" id="PTHR43811">
    <property type="entry name" value="FKBP-TYPE PEPTIDYL-PROLYL CIS-TRANS ISOMERASE FKPA"/>
    <property type="match status" value="1"/>
</dbReference>
<evidence type="ECO:0000259" key="7">
    <source>
        <dbReference type="PROSITE" id="PS50059"/>
    </source>
</evidence>
<dbReference type="InterPro" id="IPR046357">
    <property type="entry name" value="PPIase_dom_sf"/>
</dbReference>
<dbReference type="SUPFAM" id="SSF54534">
    <property type="entry name" value="FKBP-like"/>
    <property type="match status" value="1"/>
</dbReference>
<evidence type="ECO:0000256" key="6">
    <source>
        <dbReference type="SAM" id="MobiDB-lite"/>
    </source>
</evidence>
<dbReference type="Gene3D" id="3.10.50.40">
    <property type="match status" value="1"/>
</dbReference>